<proteinExistence type="inferred from homology"/>
<evidence type="ECO:0000259" key="6">
    <source>
        <dbReference type="PROSITE" id="PS51819"/>
    </source>
</evidence>
<dbReference type="Pfam" id="PF00903">
    <property type="entry name" value="Glyoxalase"/>
    <property type="match status" value="1"/>
</dbReference>
<gene>
    <name evidence="7" type="primary">ORF115852</name>
</gene>
<dbReference type="CDD" id="cd07250">
    <property type="entry name" value="HPPD_C_like"/>
    <property type="match status" value="1"/>
</dbReference>
<feature type="domain" description="VOC" evidence="6">
    <location>
        <begin position="39"/>
        <end position="184"/>
    </location>
</feature>
<dbReference type="AlphaFoldDB" id="A0A0B7AHI5"/>
<comment type="cofactor">
    <cofactor evidence="1">
        <name>Fe cation</name>
        <dbReference type="ChEBI" id="CHEBI:24875"/>
    </cofactor>
</comment>
<evidence type="ECO:0000256" key="3">
    <source>
        <dbReference type="ARBA" id="ARBA00022723"/>
    </source>
</evidence>
<dbReference type="InterPro" id="IPR037523">
    <property type="entry name" value="VOC_core"/>
</dbReference>
<dbReference type="PROSITE" id="PS51819">
    <property type="entry name" value="VOC"/>
    <property type="match status" value="1"/>
</dbReference>
<dbReference type="InterPro" id="IPR004360">
    <property type="entry name" value="Glyas_Fos-R_dOase_dom"/>
</dbReference>
<dbReference type="InterPro" id="IPR041735">
    <property type="entry name" value="4OHPhenylPyrv_dOase_C"/>
</dbReference>
<evidence type="ECO:0000256" key="2">
    <source>
        <dbReference type="ARBA" id="ARBA00005877"/>
    </source>
</evidence>
<protein>
    <recommendedName>
        <fullName evidence="6">VOC domain-containing protein</fullName>
    </recommendedName>
</protein>
<organism evidence="7">
    <name type="scientific">Arion vulgaris</name>
    <dbReference type="NCBI Taxonomy" id="1028688"/>
    <lineage>
        <taxon>Eukaryota</taxon>
        <taxon>Metazoa</taxon>
        <taxon>Spiralia</taxon>
        <taxon>Lophotrochozoa</taxon>
        <taxon>Mollusca</taxon>
        <taxon>Gastropoda</taxon>
        <taxon>Heterobranchia</taxon>
        <taxon>Euthyneura</taxon>
        <taxon>Panpulmonata</taxon>
        <taxon>Eupulmonata</taxon>
        <taxon>Stylommatophora</taxon>
        <taxon>Helicina</taxon>
        <taxon>Arionoidea</taxon>
        <taxon>Arionidae</taxon>
        <taxon>Arion</taxon>
    </lineage>
</organism>
<dbReference type="GO" id="GO:0046872">
    <property type="term" value="F:metal ion binding"/>
    <property type="evidence" value="ECO:0007669"/>
    <property type="project" value="UniProtKB-KW"/>
</dbReference>
<dbReference type="InterPro" id="IPR041736">
    <property type="entry name" value="4OHPhenylPyrv_dOase_N"/>
</dbReference>
<dbReference type="Gene3D" id="3.10.180.10">
    <property type="entry name" value="2,3-Dihydroxybiphenyl 1,2-Dioxygenase, domain 1"/>
    <property type="match status" value="2"/>
</dbReference>
<keyword evidence="4" id="KW-0677">Repeat</keyword>
<comment type="similarity">
    <text evidence="2">Belongs to the 4HPPD family.</text>
</comment>
<accession>A0A0B7AHI5</accession>
<dbReference type="InterPro" id="IPR029068">
    <property type="entry name" value="Glyas_Bleomycin-R_OHBP_Dase"/>
</dbReference>
<evidence type="ECO:0000313" key="7">
    <source>
        <dbReference type="EMBL" id="CEK79511.1"/>
    </source>
</evidence>
<dbReference type="SUPFAM" id="SSF54593">
    <property type="entry name" value="Glyoxalase/Bleomycin resistance protein/Dihydroxybiphenyl dioxygenase"/>
    <property type="match status" value="1"/>
</dbReference>
<dbReference type="GO" id="GO:0009072">
    <property type="term" value="P:aromatic amino acid metabolic process"/>
    <property type="evidence" value="ECO:0007669"/>
    <property type="project" value="InterPro"/>
</dbReference>
<keyword evidence="3" id="KW-0479">Metal-binding</keyword>
<evidence type="ECO:0000256" key="4">
    <source>
        <dbReference type="ARBA" id="ARBA00022737"/>
    </source>
</evidence>
<dbReference type="GO" id="GO:0003868">
    <property type="term" value="F:4-hydroxyphenylpyruvate dioxygenase activity"/>
    <property type="evidence" value="ECO:0007669"/>
    <property type="project" value="InterPro"/>
</dbReference>
<name>A0A0B7AHI5_9EUPU</name>
<dbReference type="PANTHER" id="PTHR11959">
    <property type="entry name" value="4-HYDROXYPHENYLPYRUVATE DIOXYGENASE"/>
    <property type="match status" value="1"/>
</dbReference>
<reference evidence="7" key="1">
    <citation type="submission" date="2014-12" db="EMBL/GenBank/DDBJ databases">
        <title>Insight into the proteome of Arion vulgaris.</title>
        <authorList>
            <person name="Aradska J."/>
            <person name="Bulat T."/>
            <person name="Smidak R."/>
            <person name="Sarate P."/>
            <person name="Gangsoo J."/>
            <person name="Sialana F."/>
            <person name="Bilban M."/>
            <person name="Lubec G."/>
        </authorList>
    </citation>
    <scope>NUCLEOTIDE SEQUENCE</scope>
    <source>
        <tissue evidence="7">Skin</tissue>
    </source>
</reference>
<sequence length="461" mass="51755">MAGFPNYMSVKHFKDIVRCRFPLVFSRALKAATMASFPCVHHIEVGAIDGPETVNLLTSKFAFKVTALRQTEVANQWLVVKNKIRFLVTSLKTPDVAAIRDDSYVINWTSYLQSNTESPILPIRDSVFNVAFQVKNIDSCVQRLRNHGVSFIKDLHTVHDNEGFIRTCVIKSYVGDVHHTLIENKSYSGVFLPGFTPVRDDIETCVDVHSETMLDCIDHVALAVETNTTMSIIDWYEKCLGMKRFLINREEDEDNGLVLATNDVGLRLRAMEYWKCSEVNLIAPEDENIESRLSMVIAEGLPPVPGSSEKNQIESWISQHGGPGIQHVALVSSNIKVAIKNLRQLGTPFANAPPATYYSKMGRLDDIILAGEDVDALRDNGILIDTESDGIHYSNKYIEDFSNRQRYLLQIFTRPVFRRDPFFLEIIQRTGGATGFGSGNIAALYRSVQAYIVGEKSLVEN</sequence>
<dbReference type="CDD" id="cd08342">
    <property type="entry name" value="HPPD_N_like"/>
    <property type="match status" value="1"/>
</dbReference>
<evidence type="ECO:0000256" key="5">
    <source>
        <dbReference type="ARBA" id="ARBA00023004"/>
    </source>
</evidence>
<dbReference type="PANTHER" id="PTHR11959:SF10">
    <property type="entry name" value="4-HYDROXYPHENYLPYRUVATE DIOXYGENASE-LIKE PROTEIN"/>
    <property type="match status" value="1"/>
</dbReference>
<keyword evidence="5" id="KW-0408">Iron</keyword>
<dbReference type="InterPro" id="IPR005956">
    <property type="entry name" value="4OHPhenylPyrv_dOase"/>
</dbReference>
<evidence type="ECO:0000256" key="1">
    <source>
        <dbReference type="ARBA" id="ARBA00001962"/>
    </source>
</evidence>
<dbReference type="EMBL" id="HACG01032646">
    <property type="protein sequence ID" value="CEK79511.1"/>
    <property type="molecule type" value="Transcribed_RNA"/>
</dbReference>